<evidence type="ECO:0000313" key="4">
    <source>
        <dbReference type="Proteomes" id="UP000038009"/>
    </source>
</evidence>
<dbReference type="EMBL" id="LJSK01000108">
    <property type="protein sequence ID" value="KPI86957.1"/>
    <property type="molecule type" value="Genomic_DNA"/>
</dbReference>
<evidence type="ECO:0000259" key="2">
    <source>
        <dbReference type="PROSITE" id="PS50076"/>
    </source>
</evidence>
<comment type="caution">
    <text evidence="3">The sequence shown here is derived from an EMBL/GenBank/DDBJ whole genome shotgun (WGS) entry which is preliminary data.</text>
</comment>
<dbReference type="CDD" id="cd06257">
    <property type="entry name" value="DnaJ"/>
    <property type="match status" value="1"/>
</dbReference>
<dbReference type="Gene3D" id="1.10.287.110">
    <property type="entry name" value="DnaJ domain"/>
    <property type="match status" value="1"/>
</dbReference>
<dbReference type="PANTHER" id="PTHR24074">
    <property type="entry name" value="CO-CHAPERONE PROTEIN DJLA"/>
    <property type="match status" value="1"/>
</dbReference>
<proteinExistence type="predicted"/>
<feature type="compositionally biased region" description="Low complexity" evidence="1">
    <location>
        <begin position="348"/>
        <end position="366"/>
    </location>
</feature>
<dbReference type="Pfam" id="PF00226">
    <property type="entry name" value="DnaJ"/>
    <property type="match status" value="1"/>
</dbReference>
<dbReference type="SUPFAM" id="SSF46565">
    <property type="entry name" value="Chaperone J-domain"/>
    <property type="match status" value="1"/>
</dbReference>
<keyword evidence="4" id="KW-1185">Reference proteome</keyword>
<dbReference type="OMA" id="YSLRKMY"/>
<feature type="region of interest" description="Disordered" evidence="1">
    <location>
        <begin position="341"/>
        <end position="369"/>
    </location>
</feature>
<name>A0A0N0P6B2_LEPSE</name>
<organism evidence="3 4">
    <name type="scientific">Leptomonas seymouri</name>
    <dbReference type="NCBI Taxonomy" id="5684"/>
    <lineage>
        <taxon>Eukaryota</taxon>
        <taxon>Discoba</taxon>
        <taxon>Euglenozoa</taxon>
        <taxon>Kinetoplastea</taxon>
        <taxon>Metakinetoplastina</taxon>
        <taxon>Trypanosomatida</taxon>
        <taxon>Trypanosomatidae</taxon>
        <taxon>Leishmaniinae</taxon>
        <taxon>Leptomonas</taxon>
    </lineage>
</organism>
<dbReference type="InterPro" id="IPR050817">
    <property type="entry name" value="DjlA_DnaK_co-chaperone"/>
</dbReference>
<sequence length="434" mass="49286">MFSRSRALRYVVHSPRGVDFSLSADAAVQRIRAKYGRRWFGARLEYFSLQPPSKEFLPFYLCSGRIHATFVGHVTYSTDHASTDGKSIGSSTRQVSTSLQALESMFEENKTQIYAGYKYNIAHVHSALRSDEMAYSLRKMYSVDTAGVTINLFEQSTSTMIKFVEMEVRRQAEATARSMVRSFHPAAQSITIAFKEFTFHIDEVTPAFVPCYVVKADYDAERYTLYVSGINGRVGGPYLLNSLFIARTTALATMAAALLATPNKIAGFVWGSVLSVLTYYAAFYAAKWYPAVRRNWNRQQREKLRKANLGVDHDGYRPSTASQRIQQEYRTSSYWDTHPYQWKKRSSSRGPSSDTDSARSSSASSSPKVPDPLGYYRALELRGDESVNEIRSAYRRIVLKKHPDVGGSEETMVRVNEAYRVLRDPKRREAYDRS</sequence>
<dbReference type="InterPro" id="IPR036869">
    <property type="entry name" value="J_dom_sf"/>
</dbReference>
<gene>
    <name evidence="3" type="ORF">ABL78_3948</name>
</gene>
<dbReference type="SMART" id="SM00271">
    <property type="entry name" value="DnaJ"/>
    <property type="match status" value="1"/>
</dbReference>
<feature type="domain" description="J" evidence="2">
    <location>
        <begin position="374"/>
        <end position="434"/>
    </location>
</feature>
<dbReference type="PRINTS" id="PR00625">
    <property type="entry name" value="JDOMAIN"/>
</dbReference>
<dbReference type="OrthoDB" id="10250354at2759"/>
<reference evidence="3 4" key="1">
    <citation type="journal article" date="2015" name="PLoS Pathog.">
        <title>Leptomonas seymouri: Adaptations to the Dixenous Life Cycle Analyzed by Genome Sequencing, Transcriptome Profiling and Co-infection with Leishmania donovani.</title>
        <authorList>
            <person name="Kraeva N."/>
            <person name="Butenko A."/>
            <person name="Hlavacova J."/>
            <person name="Kostygov A."/>
            <person name="Myskova J."/>
            <person name="Grybchuk D."/>
            <person name="Lestinova T."/>
            <person name="Votypka J."/>
            <person name="Volf P."/>
            <person name="Opperdoes F."/>
            <person name="Flegontov P."/>
            <person name="Lukes J."/>
            <person name="Yurchenko V."/>
        </authorList>
    </citation>
    <scope>NUCLEOTIDE SEQUENCE [LARGE SCALE GENOMIC DNA]</scope>
    <source>
        <strain evidence="3 4">ATCC 30220</strain>
    </source>
</reference>
<protein>
    <submittedName>
        <fullName evidence="3">Putative Dnaj domain protein</fullName>
    </submittedName>
</protein>
<accession>A0A0N0P6B2</accession>
<evidence type="ECO:0000313" key="3">
    <source>
        <dbReference type="EMBL" id="KPI86957.1"/>
    </source>
</evidence>
<dbReference type="Proteomes" id="UP000038009">
    <property type="component" value="Unassembled WGS sequence"/>
</dbReference>
<dbReference type="InterPro" id="IPR001623">
    <property type="entry name" value="DnaJ_domain"/>
</dbReference>
<dbReference type="AlphaFoldDB" id="A0A0N0P6B2"/>
<dbReference type="PROSITE" id="PS50076">
    <property type="entry name" value="DNAJ_2"/>
    <property type="match status" value="1"/>
</dbReference>
<evidence type="ECO:0000256" key="1">
    <source>
        <dbReference type="SAM" id="MobiDB-lite"/>
    </source>
</evidence>
<dbReference type="VEuPathDB" id="TriTrypDB:Lsey_0108_0010"/>